<dbReference type="GO" id="GO:0042151">
    <property type="term" value="C:nematocyst"/>
    <property type="evidence" value="ECO:0007669"/>
    <property type="project" value="InterPro"/>
</dbReference>
<evidence type="ECO:0000256" key="3">
    <source>
        <dbReference type="ARBA" id="ARBA00022525"/>
    </source>
</evidence>
<comment type="similarity">
    <text evidence="2">Belongs to the sea anemone type 3 (BDS) potassium channel toxin family.</text>
</comment>
<keyword evidence="5" id="KW-1015">Disulfide bond</keyword>
<evidence type="ECO:0000256" key="6">
    <source>
        <dbReference type="SAM" id="SignalP"/>
    </source>
</evidence>
<organism evidence="7">
    <name type="scientific">Oulactis sp.</name>
    <name type="common">Sea anemone</name>
    <dbReference type="NCBI Taxonomy" id="2093647"/>
    <lineage>
        <taxon>Eukaryota</taxon>
        <taxon>Metazoa</taxon>
        <taxon>Cnidaria</taxon>
        <taxon>Anthozoa</taxon>
        <taxon>Hexacorallia</taxon>
        <taxon>Actiniaria</taxon>
        <taxon>Actiniidae</taxon>
        <taxon>Oulactis</taxon>
    </lineage>
</organism>
<dbReference type="GO" id="GO:0005576">
    <property type="term" value="C:extracellular region"/>
    <property type="evidence" value="ECO:0007669"/>
    <property type="project" value="UniProtKB-SubCell"/>
</dbReference>
<dbReference type="Pfam" id="PF07936">
    <property type="entry name" value="Defensin_4"/>
    <property type="match status" value="1"/>
</dbReference>
<sequence length="78" mass="8677">MSHQGFLFFICLAALTASSIAFPLDAQSKDMNDDRLVKRLSCACGSKGGDYWIMRNQCPEGANYSDKCDKTMGICCYY</sequence>
<dbReference type="AlphaFoldDB" id="A0A4D8Y621"/>
<proteinExistence type="evidence at transcript level"/>
<protein>
    <submittedName>
        <fullName evidence="7">mRNA</fullName>
    </submittedName>
</protein>
<dbReference type="GO" id="GO:0008200">
    <property type="term" value="F:ion channel inhibitor activity"/>
    <property type="evidence" value="ECO:0007669"/>
    <property type="project" value="InterPro"/>
</dbReference>
<feature type="chain" id="PRO_5020037303" evidence="6">
    <location>
        <begin position="22"/>
        <end position="78"/>
    </location>
</feature>
<reference evidence="7" key="1">
    <citation type="submission" date="2018-09" db="EMBL/GenBank/DDBJ databases">
        <authorList>
            <person name="Mitchell L M."/>
        </authorList>
    </citation>
    <scope>NUCLEOTIDE SEQUENCE</scope>
    <source>
        <tissue evidence="7">Tentacle</tissue>
    </source>
</reference>
<keyword evidence="4" id="KW-0800">Toxin</keyword>
<comment type="subcellular location">
    <subcellularLocation>
        <location evidence="1">Secreted</location>
    </subcellularLocation>
</comment>
<evidence type="ECO:0000256" key="2">
    <source>
        <dbReference type="ARBA" id="ARBA00007488"/>
    </source>
</evidence>
<keyword evidence="6" id="KW-0732">Signal</keyword>
<evidence type="ECO:0000256" key="1">
    <source>
        <dbReference type="ARBA" id="ARBA00004613"/>
    </source>
</evidence>
<feature type="signal peptide" evidence="6">
    <location>
        <begin position="1"/>
        <end position="21"/>
    </location>
</feature>
<dbReference type="Gene3D" id="2.20.20.10">
    <property type="entry name" value="Anthopleurin-A"/>
    <property type="match status" value="1"/>
</dbReference>
<accession>A0A4D8Y621</accession>
<evidence type="ECO:0000313" key="7">
    <source>
        <dbReference type="EMBL" id="SZA01513.1"/>
    </source>
</evidence>
<dbReference type="InterPro" id="IPR012414">
    <property type="entry name" value="BDS_K_chnl_tox"/>
</dbReference>
<dbReference type="EMBL" id="LS997999">
    <property type="protein sequence ID" value="SZA01513.1"/>
    <property type="molecule type" value="mRNA"/>
</dbReference>
<dbReference type="SUPFAM" id="SSF57392">
    <property type="entry name" value="Defensin-like"/>
    <property type="match status" value="1"/>
</dbReference>
<keyword evidence="3" id="KW-0964">Secreted</keyword>
<dbReference type="GO" id="GO:0090729">
    <property type="term" value="F:toxin activity"/>
    <property type="evidence" value="ECO:0007669"/>
    <property type="project" value="UniProtKB-KW"/>
</dbReference>
<dbReference type="InterPro" id="IPR023355">
    <property type="entry name" value="Myo_ane_neurotoxin_sf"/>
</dbReference>
<evidence type="ECO:0000256" key="4">
    <source>
        <dbReference type="ARBA" id="ARBA00022656"/>
    </source>
</evidence>
<name>A0A4D8Y621_OULSP</name>
<gene>
    <name evidence="7" type="primary">U-AITX-Oulsp15</name>
</gene>
<evidence type="ECO:0000256" key="5">
    <source>
        <dbReference type="ARBA" id="ARBA00023157"/>
    </source>
</evidence>